<dbReference type="CDD" id="cd12912">
    <property type="entry name" value="PDC2_MCP_like"/>
    <property type="match status" value="1"/>
</dbReference>
<dbReference type="SUPFAM" id="SSF58104">
    <property type="entry name" value="Methyl-accepting chemotaxis protein (MCP) signaling domain"/>
    <property type="match status" value="1"/>
</dbReference>
<dbReference type="GO" id="GO:0005886">
    <property type="term" value="C:plasma membrane"/>
    <property type="evidence" value="ECO:0007669"/>
    <property type="project" value="TreeGrafter"/>
</dbReference>
<dbReference type="PANTHER" id="PTHR43531">
    <property type="entry name" value="PROTEIN ICFG"/>
    <property type="match status" value="1"/>
</dbReference>
<keyword evidence="6" id="KW-0812">Transmembrane</keyword>
<dbReference type="CDD" id="cd11386">
    <property type="entry name" value="MCP_signal"/>
    <property type="match status" value="1"/>
</dbReference>
<evidence type="ECO:0000313" key="12">
    <source>
        <dbReference type="Proteomes" id="UP000031623"/>
    </source>
</evidence>
<comment type="subcellular location">
    <subcellularLocation>
        <location evidence="1">Membrane</location>
    </subcellularLocation>
</comment>
<dbReference type="Proteomes" id="UP000031623">
    <property type="component" value="Chromosome"/>
</dbReference>
<feature type="domain" description="HAMP" evidence="10">
    <location>
        <begin position="395"/>
        <end position="441"/>
    </location>
</feature>
<dbReference type="PROSITE" id="PS50113">
    <property type="entry name" value="PAC"/>
    <property type="match status" value="1"/>
</dbReference>
<dbReference type="STRING" id="40754.THII_3210"/>
<dbReference type="Pfam" id="PF00015">
    <property type="entry name" value="MCPsignal"/>
    <property type="match status" value="1"/>
</dbReference>
<name>A0A090AN64_9GAMM</name>
<dbReference type="GO" id="GO:0004888">
    <property type="term" value="F:transmembrane signaling receptor activity"/>
    <property type="evidence" value="ECO:0007669"/>
    <property type="project" value="TreeGrafter"/>
</dbReference>
<evidence type="ECO:0000256" key="3">
    <source>
        <dbReference type="ARBA" id="ARBA00023224"/>
    </source>
</evidence>
<feature type="transmembrane region" description="Helical" evidence="6">
    <location>
        <begin position="114"/>
        <end position="131"/>
    </location>
</feature>
<gene>
    <name evidence="11" type="ORF">THII_3210</name>
</gene>
<evidence type="ECO:0000259" key="8">
    <source>
        <dbReference type="PROSITE" id="PS50112"/>
    </source>
</evidence>
<dbReference type="Gene3D" id="3.30.450.20">
    <property type="entry name" value="PAS domain"/>
    <property type="match status" value="2"/>
</dbReference>
<dbReference type="SMART" id="SM00283">
    <property type="entry name" value="MA"/>
    <property type="match status" value="1"/>
</dbReference>
<keyword evidence="2" id="KW-0488">Methylation</keyword>
<dbReference type="InterPro" id="IPR000700">
    <property type="entry name" value="PAS-assoc_C"/>
</dbReference>
<dbReference type="Gene3D" id="6.10.340.10">
    <property type="match status" value="1"/>
</dbReference>
<dbReference type="Pfam" id="PF13426">
    <property type="entry name" value="PAS_9"/>
    <property type="match status" value="1"/>
</dbReference>
<dbReference type="GO" id="GO:0007165">
    <property type="term" value="P:signal transduction"/>
    <property type="evidence" value="ECO:0007669"/>
    <property type="project" value="UniProtKB-KW"/>
</dbReference>
<dbReference type="NCBIfam" id="TIGR00229">
    <property type="entry name" value="sensory_box"/>
    <property type="match status" value="1"/>
</dbReference>
<dbReference type="SMART" id="SM00091">
    <property type="entry name" value="PAS"/>
    <property type="match status" value="1"/>
</dbReference>
<evidence type="ECO:0000259" key="10">
    <source>
        <dbReference type="PROSITE" id="PS50885"/>
    </source>
</evidence>
<feature type="domain" description="HAMP" evidence="10">
    <location>
        <begin position="167"/>
        <end position="220"/>
    </location>
</feature>
<protein>
    <recommendedName>
        <fullName evidence="13">Methyl-accepting chemotaxis protein</fullName>
    </recommendedName>
</protein>
<dbReference type="EMBL" id="AP014633">
    <property type="protein sequence ID" value="BAP57507.1"/>
    <property type="molecule type" value="Genomic_DNA"/>
</dbReference>
<dbReference type="KEGG" id="tig:THII_3210"/>
<comment type="similarity">
    <text evidence="4">Belongs to the methyl-accepting chemotaxis (MCP) protein family.</text>
</comment>
<dbReference type="InterPro" id="IPR035965">
    <property type="entry name" value="PAS-like_dom_sf"/>
</dbReference>
<evidence type="ECO:0000259" key="7">
    <source>
        <dbReference type="PROSITE" id="PS50111"/>
    </source>
</evidence>
<dbReference type="SMART" id="SM00304">
    <property type="entry name" value="HAMP"/>
    <property type="match status" value="2"/>
</dbReference>
<evidence type="ECO:0000256" key="4">
    <source>
        <dbReference type="ARBA" id="ARBA00029447"/>
    </source>
</evidence>
<dbReference type="SUPFAM" id="SSF55785">
    <property type="entry name" value="PYP-like sensor domain (PAS domain)"/>
    <property type="match status" value="1"/>
</dbReference>
<evidence type="ECO:0000256" key="5">
    <source>
        <dbReference type="PROSITE-ProRule" id="PRU00284"/>
    </source>
</evidence>
<keyword evidence="3 5" id="KW-0807">Transducer</keyword>
<dbReference type="Pfam" id="PF18947">
    <property type="entry name" value="HAMP_2"/>
    <property type="match status" value="1"/>
</dbReference>
<proteinExistence type="inferred from homology"/>
<organism evidence="11 12">
    <name type="scientific">Thioploca ingrica</name>
    <dbReference type="NCBI Taxonomy" id="40754"/>
    <lineage>
        <taxon>Bacteria</taxon>
        <taxon>Pseudomonadati</taxon>
        <taxon>Pseudomonadota</taxon>
        <taxon>Gammaproteobacteria</taxon>
        <taxon>Thiotrichales</taxon>
        <taxon>Thiotrichaceae</taxon>
        <taxon>Thioploca</taxon>
    </lineage>
</organism>
<evidence type="ECO:0000313" key="11">
    <source>
        <dbReference type="EMBL" id="BAP57507.1"/>
    </source>
</evidence>
<evidence type="ECO:0000259" key="9">
    <source>
        <dbReference type="PROSITE" id="PS50113"/>
    </source>
</evidence>
<evidence type="ECO:0000256" key="1">
    <source>
        <dbReference type="ARBA" id="ARBA00004370"/>
    </source>
</evidence>
<dbReference type="InterPro" id="IPR000014">
    <property type="entry name" value="PAS"/>
</dbReference>
<dbReference type="PROSITE" id="PS50111">
    <property type="entry name" value="CHEMOTAXIS_TRANSDUC_2"/>
    <property type="match status" value="1"/>
</dbReference>
<accession>A0A090AN64</accession>
<dbReference type="InterPro" id="IPR003660">
    <property type="entry name" value="HAMP_dom"/>
</dbReference>
<evidence type="ECO:0000256" key="6">
    <source>
        <dbReference type="SAM" id="Phobius"/>
    </source>
</evidence>
<feature type="transmembrane region" description="Helical" evidence="6">
    <location>
        <begin position="143"/>
        <end position="165"/>
    </location>
</feature>
<dbReference type="InterPro" id="IPR004089">
    <property type="entry name" value="MCPsignal_dom"/>
</dbReference>
<dbReference type="PROSITE" id="PS50885">
    <property type="entry name" value="HAMP"/>
    <property type="match status" value="2"/>
</dbReference>
<dbReference type="Pfam" id="PF00672">
    <property type="entry name" value="HAMP"/>
    <property type="match status" value="1"/>
</dbReference>
<dbReference type="Gene3D" id="1.10.287.950">
    <property type="entry name" value="Methyl-accepting chemotaxis protein"/>
    <property type="match status" value="1"/>
</dbReference>
<dbReference type="PROSITE" id="PS50112">
    <property type="entry name" value="PAS"/>
    <property type="match status" value="1"/>
</dbReference>
<reference evidence="11 12" key="1">
    <citation type="journal article" date="2014" name="ISME J.">
        <title>Ecophysiology of Thioploca ingrica as revealed by the complete genome sequence supplemented with proteomic evidence.</title>
        <authorList>
            <person name="Kojima H."/>
            <person name="Ogura Y."/>
            <person name="Yamamoto N."/>
            <person name="Togashi T."/>
            <person name="Mori H."/>
            <person name="Watanabe T."/>
            <person name="Nemoto F."/>
            <person name="Kurokawa K."/>
            <person name="Hayashi T."/>
            <person name="Fukui M."/>
        </authorList>
    </citation>
    <scope>NUCLEOTIDE SEQUENCE [LARGE SCALE GENOMIC DNA]</scope>
</reference>
<keyword evidence="6" id="KW-0472">Membrane</keyword>
<dbReference type="AlphaFoldDB" id="A0A090AN64"/>
<dbReference type="InterPro" id="IPR051310">
    <property type="entry name" value="MCP_chemotaxis"/>
</dbReference>
<dbReference type="PANTHER" id="PTHR43531:SF14">
    <property type="entry name" value="METHYL-ACCEPTING CHEMOTAXIS PROTEIN I-RELATED"/>
    <property type="match status" value="1"/>
</dbReference>
<dbReference type="CDD" id="cd00130">
    <property type="entry name" value="PAS"/>
    <property type="match status" value="1"/>
</dbReference>
<sequence length="692" mass="77444">MLAISSIPLMLLGYFIINQMSYQLYTELLTQELNHLLHQDMANIKNDFNSIATIHHHTVNDPGNTSYFYILDSHAQVILHQDYSPGQSFDFDFAKHMLQQREGKIHYTYQGKPHFAVFSTLPSGWLVVLAMTEKEMFTYRDIYLRWVSIFSLILLLTLLLFTLMFSRKLTKKIQAILQFLKTVETGNLAIPPLTISGHDELNLIQTGINAMVAKVAETTMIFNQFKTTLDLTLDCIFMLDAETAKFIYVNQGAINQVGYTYEELLQMTPLDFAPLETQENLRKIFLPLLNGSRKSITIESIHQHKQGRQIPVEVFIQYIQIVGQKSRFVAIARDISDRKQAEANLLQTTEEINQVMQAASQGDFKQRIKLTDKTDLFKTFATAINQTLEFNQQIIEELIQVIGALAQGDLTQTIKRNYAGALEQLKNDINTTIGQLTSVVNLIQPAAAALTRTATNILQSSLTLNKSTNQQIASLQQTTTRLEQMMNILHQIADNARQATHIAMTARTQASQGQEVVKLAIMAMNEINASSKKIADITGVIDDIAFQTNLLALNAAVEAARAGQHGRGFAVVAAEVRHLAQRSATAAKKIKEIIETSVNQIAQGTERVNQSGLTLEDIVSAVVKFSEIIVEIAASGQEQSTNIEQINKVIKQLDKIAQQNVSLVEESATTSEILHEQANQLKEHIAFFTIPK</sequence>
<feature type="domain" description="PAC" evidence="9">
    <location>
        <begin position="294"/>
        <end position="347"/>
    </location>
</feature>
<feature type="domain" description="Methyl-accepting transducer" evidence="7">
    <location>
        <begin position="446"/>
        <end position="675"/>
    </location>
</feature>
<dbReference type="GO" id="GO:0006935">
    <property type="term" value="P:chemotaxis"/>
    <property type="evidence" value="ECO:0007669"/>
    <property type="project" value="TreeGrafter"/>
</dbReference>
<dbReference type="HOGENOM" id="CLU_000445_107_21_6"/>
<feature type="domain" description="PAS" evidence="8">
    <location>
        <begin position="221"/>
        <end position="292"/>
    </location>
</feature>
<evidence type="ECO:0008006" key="13">
    <source>
        <dbReference type="Google" id="ProtNLM"/>
    </source>
</evidence>
<keyword evidence="12" id="KW-1185">Reference proteome</keyword>
<evidence type="ECO:0000256" key="2">
    <source>
        <dbReference type="ARBA" id="ARBA00022481"/>
    </source>
</evidence>
<keyword evidence="6" id="KW-1133">Transmembrane helix</keyword>
<dbReference type="FunFam" id="1.10.287.950:FF:000001">
    <property type="entry name" value="Methyl-accepting chemotaxis sensory transducer"/>
    <property type="match status" value="1"/>
</dbReference>